<organism evidence="2 3">
    <name type="scientific">Colocasia esculenta</name>
    <name type="common">Wild taro</name>
    <name type="synonym">Arum esculentum</name>
    <dbReference type="NCBI Taxonomy" id="4460"/>
    <lineage>
        <taxon>Eukaryota</taxon>
        <taxon>Viridiplantae</taxon>
        <taxon>Streptophyta</taxon>
        <taxon>Embryophyta</taxon>
        <taxon>Tracheophyta</taxon>
        <taxon>Spermatophyta</taxon>
        <taxon>Magnoliopsida</taxon>
        <taxon>Liliopsida</taxon>
        <taxon>Araceae</taxon>
        <taxon>Aroideae</taxon>
        <taxon>Colocasieae</taxon>
        <taxon>Colocasia</taxon>
    </lineage>
</organism>
<evidence type="ECO:0000313" key="2">
    <source>
        <dbReference type="EMBL" id="MQL98787.1"/>
    </source>
</evidence>
<dbReference type="EMBL" id="NMUH01002239">
    <property type="protein sequence ID" value="MQL98787.1"/>
    <property type="molecule type" value="Genomic_DNA"/>
</dbReference>
<sequence>MDGSDFPMDISNGTTLAGFPQTDLQTSIDTTGDMTQIQAEVKIYGTQFRLRNPAVPMPKTIRLANDNYKCPKPTRKGSE</sequence>
<dbReference type="OrthoDB" id="1928904at2759"/>
<proteinExistence type="predicted"/>
<dbReference type="AlphaFoldDB" id="A0A843VWV2"/>
<dbReference type="PANTHER" id="PTHR31052">
    <property type="entry name" value="COBRA-LIKE PROTEIN 7"/>
    <property type="match status" value="1"/>
</dbReference>
<keyword evidence="3" id="KW-1185">Reference proteome</keyword>
<comment type="caution">
    <text evidence="2">The sequence shown here is derived from an EMBL/GenBank/DDBJ whole genome shotgun (WGS) entry which is preliminary data.</text>
</comment>
<dbReference type="PANTHER" id="PTHR31052:SF2">
    <property type="entry name" value="COBRA-LIKE PROTEIN 10"/>
    <property type="match status" value="1"/>
</dbReference>
<evidence type="ECO:0000313" key="3">
    <source>
        <dbReference type="Proteomes" id="UP000652761"/>
    </source>
</evidence>
<accession>A0A843VWV2</accession>
<gene>
    <name evidence="2" type="ORF">Taro_031501</name>
</gene>
<dbReference type="Proteomes" id="UP000652761">
    <property type="component" value="Unassembled WGS sequence"/>
</dbReference>
<name>A0A843VWV2_COLES</name>
<evidence type="ECO:0000256" key="1">
    <source>
        <dbReference type="SAM" id="MobiDB-lite"/>
    </source>
</evidence>
<feature type="region of interest" description="Disordered" evidence="1">
    <location>
        <begin position="1"/>
        <end position="21"/>
    </location>
</feature>
<protein>
    <submittedName>
        <fullName evidence="2">Uncharacterized protein</fullName>
    </submittedName>
</protein>
<reference evidence="2" key="1">
    <citation type="submission" date="2017-07" db="EMBL/GenBank/DDBJ databases">
        <title>Taro Niue Genome Assembly and Annotation.</title>
        <authorList>
            <person name="Atibalentja N."/>
            <person name="Keating K."/>
            <person name="Fields C.J."/>
        </authorList>
    </citation>
    <scope>NUCLEOTIDE SEQUENCE</scope>
    <source>
        <strain evidence="2">Niue_2</strain>
        <tissue evidence="2">Leaf</tissue>
    </source>
</reference>